<reference evidence="1 2" key="2">
    <citation type="journal article" date="2014" name="Int. J. Syst. Evol. Microbiol.">
        <title>Methanobacterium paludis sp. nov. and a novel strain of Methanobacterium lacus isolated from northern peatlands.</title>
        <authorList>
            <person name="Cadillo-Quiroz H."/>
            <person name="Brauer S.L."/>
            <person name="Goodson N."/>
            <person name="Yavitt J.B."/>
            <person name="Zinder S.H."/>
        </authorList>
    </citation>
    <scope>NUCLEOTIDE SEQUENCE [LARGE SCALE GENOMIC DNA]</scope>
    <source>
        <strain evidence="1 2">AL-21</strain>
    </source>
</reference>
<dbReference type="HOGENOM" id="CLU_2271066_0_0_2"/>
<dbReference type="Proteomes" id="UP000007490">
    <property type="component" value="Chromosome"/>
</dbReference>
<accession>F0TAU1</accession>
<organism evidence="1 2">
    <name type="scientific">Methanobacterium lacus (strain AL-21)</name>
    <dbReference type="NCBI Taxonomy" id="877455"/>
    <lineage>
        <taxon>Archaea</taxon>
        <taxon>Methanobacteriati</taxon>
        <taxon>Methanobacteriota</taxon>
        <taxon>Methanomada group</taxon>
        <taxon>Methanobacteria</taxon>
        <taxon>Methanobacteriales</taxon>
        <taxon>Methanobacteriaceae</taxon>
        <taxon>Methanobacterium</taxon>
    </lineage>
</organism>
<dbReference type="KEGG" id="mel:Metbo_0716"/>
<dbReference type="EMBL" id="CP002551">
    <property type="protein sequence ID" value="ADZ08967.1"/>
    <property type="molecule type" value="Genomic_DNA"/>
</dbReference>
<evidence type="ECO:0000313" key="1">
    <source>
        <dbReference type="EMBL" id="ADZ08967.1"/>
    </source>
</evidence>
<name>F0TAU1_METLA</name>
<evidence type="ECO:0000313" key="2">
    <source>
        <dbReference type="Proteomes" id="UP000007490"/>
    </source>
</evidence>
<gene>
    <name evidence="1" type="ordered locus">Metbo_0716</name>
</gene>
<keyword evidence="2" id="KW-1185">Reference proteome</keyword>
<dbReference type="RefSeq" id="WP_013644318.1">
    <property type="nucleotide sequence ID" value="NC_015216.1"/>
</dbReference>
<dbReference type="AlphaFoldDB" id="F0TAU1"/>
<sequence length="102" mass="11827">MATDDDNGKAKDLKLSDIIKKYDESNHQKLETSLKDYVGYFKKIYEELNMEWTAEDSLKVSAIFDAILERAKLDAIQILLSSTEGKEMDKPRKSEVHEKVDW</sequence>
<protein>
    <submittedName>
        <fullName evidence="1">Uncharacterized protein</fullName>
    </submittedName>
</protein>
<reference evidence="2" key="1">
    <citation type="submission" date="2011-02" db="EMBL/GenBank/DDBJ databases">
        <title>Complete sequence of Methanobacterium sp. AL-21.</title>
        <authorList>
            <consortium name="US DOE Joint Genome Institute"/>
            <person name="Lucas S."/>
            <person name="Copeland A."/>
            <person name="Lapidus A."/>
            <person name="Cheng J.-F."/>
            <person name="Goodwin L."/>
            <person name="Pitluck S."/>
            <person name="Chertkov O."/>
            <person name="Detter J.C."/>
            <person name="Han C."/>
            <person name="Tapia R."/>
            <person name="Land M."/>
            <person name="Hauser L."/>
            <person name="Kyrpides N."/>
            <person name="Ivanova N."/>
            <person name="Mikhailova N."/>
            <person name="Pagani I."/>
            <person name="Cadillo-Quiroz H."/>
            <person name="Imachi H."/>
            <person name="Zinder S."/>
            <person name="Liu W."/>
            <person name="Woyke T."/>
        </authorList>
    </citation>
    <scope>NUCLEOTIDE SEQUENCE [LARGE SCALE GENOMIC DNA]</scope>
    <source>
        <strain evidence="2">AL-21</strain>
    </source>
</reference>
<dbReference type="STRING" id="877455.Metbo_0716"/>
<dbReference type="GeneID" id="10277163"/>
<proteinExistence type="predicted"/>